<dbReference type="GO" id="GO:0005886">
    <property type="term" value="C:plasma membrane"/>
    <property type="evidence" value="ECO:0007669"/>
    <property type="project" value="UniProtKB-SubCell"/>
</dbReference>
<proteinExistence type="predicted"/>
<dbReference type="Proteomes" id="UP000187085">
    <property type="component" value="Unassembled WGS sequence"/>
</dbReference>
<dbReference type="Gene3D" id="1.20.1720.10">
    <property type="entry name" value="Multidrug resistance protein D"/>
    <property type="match status" value="1"/>
</dbReference>
<feature type="transmembrane region" description="Helical" evidence="7">
    <location>
        <begin position="340"/>
        <end position="359"/>
    </location>
</feature>
<evidence type="ECO:0000256" key="5">
    <source>
        <dbReference type="ARBA" id="ARBA00022989"/>
    </source>
</evidence>
<dbReference type="InterPro" id="IPR020846">
    <property type="entry name" value="MFS_dom"/>
</dbReference>
<feature type="transmembrane region" description="Helical" evidence="7">
    <location>
        <begin position="311"/>
        <end position="328"/>
    </location>
</feature>
<keyword evidence="10" id="KW-1185">Reference proteome</keyword>
<comment type="subcellular location">
    <subcellularLocation>
        <location evidence="1">Cell membrane</location>
        <topology evidence="1">Multi-pass membrane protein</topology>
    </subcellularLocation>
</comment>
<evidence type="ECO:0000256" key="2">
    <source>
        <dbReference type="ARBA" id="ARBA00022448"/>
    </source>
</evidence>
<feature type="transmembrane region" description="Helical" evidence="7">
    <location>
        <begin position="176"/>
        <end position="197"/>
    </location>
</feature>
<accession>A0A1R1LGU0</accession>
<keyword evidence="4 7" id="KW-0812">Transmembrane</keyword>
<organism evidence="9 10">
    <name type="scientific">Tersicoccus phoenicis</name>
    <dbReference type="NCBI Taxonomy" id="554083"/>
    <lineage>
        <taxon>Bacteria</taxon>
        <taxon>Bacillati</taxon>
        <taxon>Actinomycetota</taxon>
        <taxon>Actinomycetes</taxon>
        <taxon>Micrococcales</taxon>
        <taxon>Micrococcaceae</taxon>
        <taxon>Tersicoccus</taxon>
    </lineage>
</organism>
<evidence type="ECO:0000256" key="7">
    <source>
        <dbReference type="SAM" id="Phobius"/>
    </source>
</evidence>
<keyword evidence="2" id="KW-0813">Transport</keyword>
<dbReference type="NCBIfam" id="TIGR00711">
    <property type="entry name" value="efflux_EmrB"/>
    <property type="match status" value="1"/>
</dbReference>
<feature type="transmembrane region" description="Helical" evidence="7">
    <location>
        <begin position="22"/>
        <end position="45"/>
    </location>
</feature>
<keyword evidence="3" id="KW-1003">Cell membrane</keyword>
<dbReference type="PANTHER" id="PTHR42718:SF42">
    <property type="entry name" value="EXPORT PROTEIN"/>
    <property type="match status" value="1"/>
</dbReference>
<reference evidence="9 10" key="1">
    <citation type="submission" date="2016-12" db="EMBL/GenBank/DDBJ databases">
        <title>Draft genome of Tersicoccus phoenicis 1P05MA.</title>
        <authorList>
            <person name="Nakajima Y."/>
            <person name="Yoshizawa S."/>
            <person name="Nakamura K."/>
            <person name="Ogura Y."/>
            <person name="Hayashi T."/>
            <person name="Kogure K."/>
        </authorList>
    </citation>
    <scope>NUCLEOTIDE SEQUENCE [LARGE SCALE GENOMIC DNA]</scope>
    <source>
        <strain evidence="9 10">1p05MA</strain>
    </source>
</reference>
<protein>
    <submittedName>
        <fullName evidence="9">MFS transporter</fullName>
    </submittedName>
</protein>
<dbReference type="CDD" id="cd17321">
    <property type="entry name" value="MFS_MMR_MDR_like"/>
    <property type="match status" value="1"/>
</dbReference>
<evidence type="ECO:0000313" key="9">
    <source>
        <dbReference type="EMBL" id="OMH26735.1"/>
    </source>
</evidence>
<dbReference type="InterPro" id="IPR004638">
    <property type="entry name" value="EmrB-like"/>
</dbReference>
<feature type="transmembrane region" description="Helical" evidence="7">
    <location>
        <begin position="209"/>
        <end position="229"/>
    </location>
</feature>
<dbReference type="Gene3D" id="1.20.1250.20">
    <property type="entry name" value="MFS general substrate transporter like domains"/>
    <property type="match status" value="1"/>
</dbReference>
<comment type="caution">
    <text evidence="9">The sequence shown here is derived from an EMBL/GenBank/DDBJ whole genome shotgun (WGS) entry which is preliminary data.</text>
</comment>
<feature type="domain" description="Major facilitator superfamily (MFS) profile" evidence="8">
    <location>
        <begin position="23"/>
        <end position="471"/>
    </location>
</feature>
<dbReference type="SUPFAM" id="SSF103473">
    <property type="entry name" value="MFS general substrate transporter"/>
    <property type="match status" value="1"/>
</dbReference>
<evidence type="ECO:0000256" key="3">
    <source>
        <dbReference type="ARBA" id="ARBA00022475"/>
    </source>
</evidence>
<dbReference type="PROSITE" id="PS50850">
    <property type="entry name" value="MFS"/>
    <property type="match status" value="1"/>
</dbReference>
<feature type="transmembrane region" description="Helical" evidence="7">
    <location>
        <begin position="371"/>
        <end position="395"/>
    </location>
</feature>
<feature type="transmembrane region" description="Helical" evidence="7">
    <location>
        <begin position="57"/>
        <end position="77"/>
    </location>
</feature>
<dbReference type="InterPro" id="IPR011701">
    <property type="entry name" value="MFS"/>
</dbReference>
<evidence type="ECO:0000256" key="4">
    <source>
        <dbReference type="ARBA" id="ARBA00022692"/>
    </source>
</evidence>
<keyword evidence="6 7" id="KW-0472">Membrane</keyword>
<dbReference type="Pfam" id="PF07690">
    <property type="entry name" value="MFS_1"/>
    <property type="match status" value="1"/>
</dbReference>
<feature type="transmembrane region" description="Helical" evidence="7">
    <location>
        <begin position="279"/>
        <end position="299"/>
    </location>
</feature>
<feature type="transmembrane region" description="Helical" evidence="7">
    <location>
        <begin position="89"/>
        <end position="112"/>
    </location>
</feature>
<feature type="transmembrane region" description="Helical" evidence="7">
    <location>
        <begin position="151"/>
        <end position="170"/>
    </location>
</feature>
<gene>
    <name evidence="9" type="ORF">BKD30_04480</name>
</gene>
<feature type="transmembrane region" description="Helical" evidence="7">
    <location>
        <begin position="241"/>
        <end position="258"/>
    </location>
</feature>
<dbReference type="InterPro" id="IPR036259">
    <property type="entry name" value="MFS_trans_sf"/>
</dbReference>
<feature type="transmembrane region" description="Helical" evidence="7">
    <location>
        <begin position="407"/>
        <end position="427"/>
    </location>
</feature>
<sequence length="501" mass="50849">MPAPHVSLSSAHVSLSSAPGRWIVLACVLASGLAGVDATVVNIALPDIGADLRVDFASLQWTITGYTLTLASFVLIGGSLGDRYGHRRVLVVGVAWFAVASLLCAVASTSPWLIGARALQGVGGALLMPASLAILEAVFDADDRGRAIGTWSAFSGAASAIAPFVGGWLLDVADWRWVFLINPPLAVLVVVLAVRHVPETHDAAAAGRLDVAGSLLCVVGLGALTAGLIAAGERPPTDVAVWLPMALAAAALIGFLVVERWQPHPMLPLGLFRIRAFTATNAVTFLLYAANSGALLLLVVELQTVTGFSPLLAGAALMPITVVMLLLASRFGALAGRIGARPLMAVGPLVSAAGLVLMTRLNASSGYVVDVLPAVTVFGLGLAVFVAPLTGTALASVPHARAGLASGVNNAVARAAGLVAIAALPALTGITGDVYRDPVRFLPAFHAAIWICAGLQVAGGLLAWIAVPGRSLTGDPRCSVNLSGDPVGGASIPGRAPSGSR</sequence>
<dbReference type="AlphaFoldDB" id="A0A1R1LGU0"/>
<dbReference type="PANTHER" id="PTHR42718">
    <property type="entry name" value="MAJOR FACILITATOR SUPERFAMILY MULTIDRUG TRANSPORTER MFSC"/>
    <property type="match status" value="1"/>
</dbReference>
<dbReference type="STRING" id="554083.BKD30_04480"/>
<feature type="transmembrane region" description="Helical" evidence="7">
    <location>
        <begin position="118"/>
        <end position="139"/>
    </location>
</feature>
<dbReference type="GO" id="GO:0022857">
    <property type="term" value="F:transmembrane transporter activity"/>
    <property type="evidence" value="ECO:0007669"/>
    <property type="project" value="InterPro"/>
</dbReference>
<name>A0A1R1LGU0_9MICC</name>
<feature type="transmembrane region" description="Helical" evidence="7">
    <location>
        <begin position="447"/>
        <end position="467"/>
    </location>
</feature>
<evidence type="ECO:0000256" key="1">
    <source>
        <dbReference type="ARBA" id="ARBA00004651"/>
    </source>
</evidence>
<dbReference type="EMBL" id="MRDE01000019">
    <property type="protein sequence ID" value="OMH26735.1"/>
    <property type="molecule type" value="Genomic_DNA"/>
</dbReference>
<keyword evidence="5 7" id="KW-1133">Transmembrane helix</keyword>
<evidence type="ECO:0000259" key="8">
    <source>
        <dbReference type="PROSITE" id="PS50850"/>
    </source>
</evidence>
<evidence type="ECO:0000313" key="10">
    <source>
        <dbReference type="Proteomes" id="UP000187085"/>
    </source>
</evidence>
<evidence type="ECO:0000256" key="6">
    <source>
        <dbReference type="ARBA" id="ARBA00023136"/>
    </source>
</evidence>